<dbReference type="InterPro" id="IPR046431">
    <property type="entry name" value="FAF_dom"/>
</dbReference>
<evidence type="ECO:0000313" key="5">
    <source>
        <dbReference type="Proteomes" id="UP000743370"/>
    </source>
</evidence>
<dbReference type="PANTHER" id="PTHR33155">
    <property type="entry name" value="FANTASTIC FOUR-LIKE PROTEIN (DUF3049)"/>
    <property type="match status" value="1"/>
</dbReference>
<dbReference type="AlphaFoldDB" id="A0A8T0KQK5"/>
<feature type="compositionally biased region" description="Low complexity" evidence="2">
    <location>
        <begin position="62"/>
        <end position="72"/>
    </location>
</feature>
<feature type="region of interest" description="Disordered" evidence="2">
    <location>
        <begin position="49"/>
        <end position="72"/>
    </location>
</feature>
<proteinExistence type="inferred from homology"/>
<feature type="region of interest" description="Disordered" evidence="2">
    <location>
        <begin position="141"/>
        <end position="176"/>
    </location>
</feature>
<feature type="domain" description="FAF" evidence="3">
    <location>
        <begin position="165"/>
        <end position="217"/>
    </location>
</feature>
<reference evidence="4 5" key="1">
    <citation type="submission" date="2020-05" db="EMBL/GenBank/DDBJ databases">
        <title>Vigna angularis (adzuki bean) Var. LongXiaoDou No. 4 denovo assembly.</title>
        <authorList>
            <person name="Xiang H."/>
        </authorList>
    </citation>
    <scope>NUCLEOTIDE SEQUENCE [LARGE SCALE GENOMIC DNA]</scope>
    <source>
        <tissue evidence="4">Leaf</tissue>
    </source>
</reference>
<evidence type="ECO:0000259" key="3">
    <source>
        <dbReference type="Pfam" id="PF11250"/>
    </source>
</evidence>
<name>A0A8T0KQK5_PHAAN</name>
<accession>A0A8T0KQK5</accession>
<evidence type="ECO:0000256" key="2">
    <source>
        <dbReference type="SAM" id="MobiDB-lite"/>
    </source>
</evidence>
<dbReference type="PANTHER" id="PTHR33155:SF53">
    <property type="entry name" value="FANTASTIC FOUR-LIKE PROTEIN"/>
    <property type="match status" value="1"/>
</dbReference>
<dbReference type="InterPro" id="IPR021410">
    <property type="entry name" value="FAF"/>
</dbReference>
<evidence type="ECO:0000313" key="4">
    <source>
        <dbReference type="EMBL" id="KAG2401419.1"/>
    </source>
</evidence>
<comment type="similarity">
    <text evidence="1">Belongs to the fantastic four family.</text>
</comment>
<evidence type="ECO:0000256" key="1">
    <source>
        <dbReference type="ARBA" id="ARBA00008690"/>
    </source>
</evidence>
<feature type="region of interest" description="Disordered" evidence="2">
    <location>
        <begin position="221"/>
        <end position="279"/>
    </location>
</feature>
<feature type="compositionally biased region" description="Acidic residues" evidence="2">
    <location>
        <begin position="226"/>
        <end position="239"/>
    </location>
</feature>
<feature type="compositionally biased region" description="Polar residues" evidence="2">
    <location>
        <begin position="85"/>
        <end position="96"/>
    </location>
</feature>
<feature type="compositionally biased region" description="Low complexity" evidence="2">
    <location>
        <begin position="142"/>
        <end position="154"/>
    </location>
</feature>
<feature type="compositionally biased region" description="Acidic residues" evidence="2">
    <location>
        <begin position="257"/>
        <end position="279"/>
    </location>
</feature>
<sequence length="358" mass="40260">MAAIVCHGLQSHLDSQLAESISLKLRLPSSKPPPPQFFKSSFWDSNSNSNSNSTFKPHTQENNNSTTPSNSTSWTFLEALSNVSKHPSQDQTTYVHPQQKRSSLSLSPRSLQLCTENLGNESGSDSDESSIDMLSAVNTYSGTREQTQEGQTRQLSTARKAKAQNFPPPLTTIRGSEPLRVRPHRENGRLVIEVTKVPPSPLCFRAERSHGRLRLCFLTNHTPSFDPEEEDDAEENEELTNEKELENEIVGQVKDTQEDDEETEEEKTGDEKEEVDEEDLEEECAACGCVESDVIVEKYERLRSYYRYSVSGARTRTCAEARLVWVAAQSEFLTKKHVWDASSRAEGTQVNFVILNDI</sequence>
<organism evidence="4 5">
    <name type="scientific">Phaseolus angularis</name>
    <name type="common">Azuki bean</name>
    <name type="synonym">Vigna angularis</name>
    <dbReference type="NCBI Taxonomy" id="3914"/>
    <lineage>
        <taxon>Eukaryota</taxon>
        <taxon>Viridiplantae</taxon>
        <taxon>Streptophyta</taxon>
        <taxon>Embryophyta</taxon>
        <taxon>Tracheophyta</taxon>
        <taxon>Spermatophyta</taxon>
        <taxon>Magnoliopsida</taxon>
        <taxon>eudicotyledons</taxon>
        <taxon>Gunneridae</taxon>
        <taxon>Pentapetalae</taxon>
        <taxon>rosids</taxon>
        <taxon>fabids</taxon>
        <taxon>Fabales</taxon>
        <taxon>Fabaceae</taxon>
        <taxon>Papilionoideae</taxon>
        <taxon>50 kb inversion clade</taxon>
        <taxon>NPAAA clade</taxon>
        <taxon>indigoferoid/millettioid clade</taxon>
        <taxon>Phaseoleae</taxon>
        <taxon>Vigna</taxon>
    </lineage>
</organism>
<dbReference type="Pfam" id="PF11250">
    <property type="entry name" value="FAF"/>
    <property type="match status" value="1"/>
</dbReference>
<protein>
    <submittedName>
        <fullName evidence="4">Protein FANTASTIC FOUR 3</fullName>
    </submittedName>
</protein>
<feature type="region of interest" description="Disordered" evidence="2">
    <location>
        <begin position="85"/>
        <end position="108"/>
    </location>
</feature>
<dbReference type="EMBL" id="JABFOF010000003">
    <property type="protein sequence ID" value="KAG2401419.1"/>
    <property type="molecule type" value="Genomic_DNA"/>
</dbReference>
<gene>
    <name evidence="4" type="ORF">HKW66_Vig0195450</name>
</gene>
<comment type="caution">
    <text evidence="4">The sequence shown here is derived from an EMBL/GenBank/DDBJ whole genome shotgun (WGS) entry which is preliminary data.</text>
</comment>
<dbReference type="Proteomes" id="UP000743370">
    <property type="component" value="Unassembled WGS sequence"/>
</dbReference>